<keyword evidence="2" id="KW-1133">Transmembrane helix</keyword>
<feature type="transmembrane region" description="Helical" evidence="2">
    <location>
        <begin position="199"/>
        <end position="223"/>
    </location>
</feature>
<dbReference type="VEuPathDB" id="FungiDB:ASPCADRAFT_519597"/>
<evidence type="ECO:0000256" key="2">
    <source>
        <dbReference type="SAM" id="Phobius"/>
    </source>
</evidence>
<keyword evidence="2" id="KW-0472">Membrane</keyword>
<reference evidence="5" key="1">
    <citation type="journal article" date="2017" name="Genome Biol.">
        <title>Comparative genomics reveals high biological diversity and specific adaptations in the industrially and medically important fungal genus Aspergillus.</title>
        <authorList>
            <person name="de Vries R.P."/>
            <person name="Riley R."/>
            <person name="Wiebenga A."/>
            <person name="Aguilar-Osorio G."/>
            <person name="Amillis S."/>
            <person name="Uchima C.A."/>
            <person name="Anderluh G."/>
            <person name="Asadollahi M."/>
            <person name="Askin M."/>
            <person name="Barry K."/>
            <person name="Battaglia E."/>
            <person name="Bayram O."/>
            <person name="Benocci T."/>
            <person name="Braus-Stromeyer S.A."/>
            <person name="Caldana C."/>
            <person name="Canovas D."/>
            <person name="Cerqueira G.C."/>
            <person name="Chen F."/>
            <person name="Chen W."/>
            <person name="Choi C."/>
            <person name="Clum A."/>
            <person name="Dos Santos R.A."/>
            <person name="Damasio A.R."/>
            <person name="Diallinas G."/>
            <person name="Emri T."/>
            <person name="Fekete E."/>
            <person name="Flipphi M."/>
            <person name="Freyberg S."/>
            <person name="Gallo A."/>
            <person name="Gournas C."/>
            <person name="Habgood R."/>
            <person name="Hainaut M."/>
            <person name="Harispe M.L."/>
            <person name="Henrissat B."/>
            <person name="Hilden K.S."/>
            <person name="Hope R."/>
            <person name="Hossain A."/>
            <person name="Karabika E."/>
            <person name="Karaffa L."/>
            <person name="Karanyi Z."/>
            <person name="Krasevec N."/>
            <person name="Kuo A."/>
            <person name="Kusch H."/>
            <person name="LaButti K."/>
            <person name="Lagendijk E.L."/>
            <person name="Lapidus A."/>
            <person name="Levasseur A."/>
            <person name="Lindquist E."/>
            <person name="Lipzen A."/>
            <person name="Logrieco A.F."/>
            <person name="MacCabe A."/>
            <person name="Maekelae M.R."/>
            <person name="Malavazi I."/>
            <person name="Melin P."/>
            <person name="Meyer V."/>
            <person name="Mielnichuk N."/>
            <person name="Miskei M."/>
            <person name="Molnar A.P."/>
            <person name="Mule G."/>
            <person name="Ngan C.Y."/>
            <person name="Orejas M."/>
            <person name="Orosz E."/>
            <person name="Ouedraogo J.P."/>
            <person name="Overkamp K.M."/>
            <person name="Park H.-S."/>
            <person name="Perrone G."/>
            <person name="Piumi F."/>
            <person name="Punt P.J."/>
            <person name="Ram A.F."/>
            <person name="Ramon A."/>
            <person name="Rauscher S."/>
            <person name="Record E."/>
            <person name="Riano-Pachon D.M."/>
            <person name="Robert V."/>
            <person name="Roehrig J."/>
            <person name="Ruller R."/>
            <person name="Salamov A."/>
            <person name="Salih N.S."/>
            <person name="Samson R.A."/>
            <person name="Sandor E."/>
            <person name="Sanguinetti M."/>
            <person name="Schuetze T."/>
            <person name="Sepcic K."/>
            <person name="Shelest E."/>
            <person name="Sherlock G."/>
            <person name="Sophianopoulou V."/>
            <person name="Squina F.M."/>
            <person name="Sun H."/>
            <person name="Susca A."/>
            <person name="Todd R.B."/>
            <person name="Tsang A."/>
            <person name="Unkles S.E."/>
            <person name="van de Wiele N."/>
            <person name="van Rossen-Uffink D."/>
            <person name="Oliveira J.V."/>
            <person name="Vesth T.C."/>
            <person name="Visser J."/>
            <person name="Yu J.-H."/>
            <person name="Zhou M."/>
            <person name="Andersen M.R."/>
            <person name="Archer D.B."/>
            <person name="Baker S.E."/>
            <person name="Benoit I."/>
            <person name="Brakhage A.A."/>
            <person name="Braus G.H."/>
            <person name="Fischer R."/>
            <person name="Frisvad J.C."/>
            <person name="Goldman G.H."/>
            <person name="Houbraken J."/>
            <person name="Oakley B."/>
            <person name="Pocsi I."/>
            <person name="Scazzocchio C."/>
            <person name="Seiboth B."/>
            <person name="vanKuyk P.A."/>
            <person name="Wortman J."/>
            <person name="Dyer P.S."/>
            <person name="Grigoriev I.V."/>
        </authorList>
    </citation>
    <scope>NUCLEOTIDE SEQUENCE [LARGE SCALE GENOMIC DNA]</scope>
    <source>
        <strain evidence="5">ITEM 5010</strain>
    </source>
</reference>
<dbReference type="AlphaFoldDB" id="A0A1R3R5W9"/>
<organism evidence="4 5">
    <name type="scientific">Aspergillus carbonarius (strain ITEM 5010)</name>
    <dbReference type="NCBI Taxonomy" id="602072"/>
    <lineage>
        <taxon>Eukaryota</taxon>
        <taxon>Fungi</taxon>
        <taxon>Dikarya</taxon>
        <taxon>Ascomycota</taxon>
        <taxon>Pezizomycotina</taxon>
        <taxon>Eurotiomycetes</taxon>
        <taxon>Eurotiomycetidae</taxon>
        <taxon>Eurotiales</taxon>
        <taxon>Aspergillaceae</taxon>
        <taxon>Aspergillus</taxon>
        <taxon>Aspergillus subgen. Circumdati</taxon>
    </lineage>
</organism>
<evidence type="ECO:0000313" key="5">
    <source>
        <dbReference type="Proteomes" id="UP000188318"/>
    </source>
</evidence>
<feature type="region of interest" description="Disordered" evidence="1">
    <location>
        <begin position="273"/>
        <end position="299"/>
    </location>
</feature>
<dbReference type="OrthoDB" id="5511210at2759"/>
<evidence type="ECO:0000256" key="1">
    <source>
        <dbReference type="SAM" id="MobiDB-lite"/>
    </source>
</evidence>
<evidence type="ECO:0000313" key="4">
    <source>
        <dbReference type="EMBL" id="OOF89869.1"/>
    </source>
</evidence>
<sequence>MYFEGYLGRIAYLVWLLISLQDRWLVRAEGFTFPTSTEDEFIVGDLVNVSWNVVSSRISLYEVCSSAVALEINITNDYSYVWNATRANYRESGCAFELEPLDYNGDPNPPNLTSDMFGVSKRYSDDPAPVSYNFYGTATTSTTTATSSTASLTVITGTHTYTSTSTTGTISTEVAETSAASSIQTAIARKSGLTVAQKVGIGLGVPLGVLAIAAIVGALAFLYRHRLRKERSSEHFLATDQAASPMMVEAAKVPSDPRMSRAETLIAELPSHSDLGGIDEMDDNRPISELMGTPRNELH</sequence>
<evidence type="ECO:0008006" key="6">
    <source>
        <dbReference type="Google" id="ProtNLM"/>
    </source>
</evidence>
<dbReference type="EMBL" id="KV907674">
    <property type="protein sequence ID" value="OOF89869.1"/>
    <property type="molecule type" value="Genomic_DNA"/>
</dbReference>
<gene>
    <name evidence="4" type="ORF">ASPCADRAFT_519597</name>
</gene>
<protein>
    <recommendedName>
        <fullName evidence="6">Mid2 domain-containing protein</fullName>
    </recommendedName>
</protein>
<evidence type="ECO:0000256" key="3">
    <source>
        <dbReference type="SAM" id="SignalP"/>
    </source>
</evidence>
<keyword evidence="3" id="KW-0732">Signal</keyword>
<feature type="signal peptide" evidence="3">
    <location>
        <begin position="1"/>
        <end position="28"/>
    </location>
</feature>
<keyword evidence="5" id="KW-1185">Reference proteome</keyword>
<name>A0A1R3R5W9_ASPC5</name>
<proteinExistence type="predicted"/>
<accession>A0A1R3R5W9</accession>
<feature type="chain" id="PRO_5010174389" description="Mid2 domain-containing protein" evidence="3">
    <location>
        <begin position="29"/>
        <end position="299"/>
    </location>
</feature>
<keyword evidence="2" id="KW-0812">Transmembrane</keyword>
<dbReference type="Proteomes" id="UP000188318">
    <property type="component" value="Unassembled WGS sequence"/>
</dbReference>
<dbReference type="OMA" id="SFEMEGI"/>